<comment type="similarity">
    <text evidence="5">Belongs to the creatininase superfamily.</text>
</comment>
<evidence type="ECO:0000256" key="5">
    <source>
        <dbReference type="ARBA" id="ARBA00024029"/>
    </source>
</evidence>
<keyword evidence="2" id="KW-0479">Metal-binding</keyword>
<evidence type="ECO:0000256" key="3">
    <source>
        <dbReference type="ARBA" id="ARBA00022801"/>
    </source>
</evidence>
<proteinExistence type="inferred from homology"/>
<feature type="region of interest" description="Disordered" evidence="6">
    <location>
        <begin position="167"/>
        <end position="188"/>
    </location>
</feature>
<evidence type="ECO:0000256" key="6">
    <source>
        <dbReference type="SAM" id="MobiDB-lite"/>
    </source>
</evidence>
<evidence type="ECO:0000256" key="4">
    <source>
        <dbReference type="ARBA" id="ARBA00022833"/>
    </source>
</evidence>
<accession>A0ABP5U0S3</accession>
<evidence type="ECO:0000256" key="2">
    <source>
        <dbReference type="ARBA" id="ARBA00022723"/>
    </source>
</evidence>
<comment type="cofactor">
    <cofactor evidence="1">
        <name>Zn(2+)</name>
        <dbReference type="ChEBI" id="CHEBI:29105"/>
    </cofactor>
</comment>
<reference evidence="8" key="1">
    <citation type="journal article" date="2019" name="Int. J. Syst. Evol. Microbiol.">
        <title>The Global Catalogue of Microorganisms (GCM) 10K type strain sequencing project: providing services to taxonomists for standard genome sequencing and annotation.</title>
        <authorList>
            <consortium name="The Broad Institute Genomics Platform"/>
            <consortium name="The Broad Institute Genome Sequencing Center for Infectious Disease"/>
            <person name="Wu L."/>
            <person name="Ma J."/>
        </authorList>
    </citation>
    <scope>NUCLEOTIDE SEQUENCE [LARGE SCALE GENOMIC DNA]</scope>
    <source>
        <strain evidence="8">JCM 3272</strain>
    </source>
</reference>
<evidence type="ECO:0000313" key="7">
    <source>
        <dbReference type="EMBL" id="GAA2366629.1"/>
    </source>
</evidence>
<evidence type="ECO:0000313" key="8">
    <source>
        <dbReference type="Proteomes" id="UP001501444"/>
    </source>
</evidence>
<keyword evidence="3" id="KW-0378">Hydrolase</keyword>
<sequence length="276" mass="29429">MVAHRRRGWTAGWVLNVARLHWTDCDRETLRQHLPSALVVLPVGAVEQHGPHLPTGTDAFIVEAIVEAAVRQAAPDAPRDLVLAPTLRFGASDHHFPFGATLSLTVETLTQVLIDLARSVAAAGGRRLLIVNGHGGNRGACHAAGAAAASRHGLSVGHLDYWQLLTGPDDDDRMSDDPQPSPPIPGHAGAFETSMIAHLRPAPVSAAPHRPSPPTVADVPDVMMHDNEIWRHLDGYTDDPFGASAEAGARWFARCVARLSERIIAVAAAEVTAVKN</sequence>
<dbReference type="PANTHER" id="PTHR35005:SF1">
    <property type="entry name" value="2-AMINO-5-FORMYLAMINO-6-RIBOSYLAMINOPYRIMIDIN-4(3H)-ONE 5'-MONOPHOSPHATE DEFORMYLASE"/>
    <property type="match status" value="1"/>
</dbReference>
<protein>
    <submittedName>
        <fullName evidence="7">Creatininase family protein</fullName>
    </submittedName>
</protein>
<dbReference type="EMBL" id="BAAARV010000064">
    <property type="protein sequence ID" value="GAA2366629.1"/>
    <property type="molecule type" value="Genomic_DNA"/>
</dbReference>
<dbReference type="InterPro" id="IPR003785">
    <property type="entry name" value="Creatininase/forma_Hydrolase"/>
</dbReference>
<dbReference type="InterPro" id="IPR024087">
    <property type="entry name" value="Creatininase-like_sf"/>
</dbReference>
<dbReference type="PANTHER" id="PTHR35005">
    <property type="entry name" value="3-DEHYDRO-SCYLLO-INOSOSE HYDROLASE"/>
    <property type="match status" value="1"/>
</dbReference>
<gene>
    <name evidence="7" type="ORF">GCM10010170_065550</name>
</gene>
<dbReference type="Proteomes" id="UP001501444">
    <property type="component" value="Unassembled WGS sequence"/>
</dbReference>
<evidence type="ECO:0000256" key="1">
    <source>
        <dbReference type="ARBA" id="ARBA00001947"/>
    </source>
</evidence>
<keyword evidence="4" id="KW-0862">Zinc</keyword>
<dbReference type="Pfam" id="PF02633">
    <property type="entry name" value="Creatininase"/>
    <property type="match status" value="1"/>
</dbReference>
<name>A0ABP5U0S3_9ACTN</name>
<dbReference type="SUPFAM" id="SSF102215">
    <property type="entry name" value="Creatininase"/>
    <property type="match status" value="1"/>
</dbReference>
<dbReference type="Gene3D" id="3.40.50.10310">
    <property type="entry name" value="Creatininase"/>
    <property type="match status" value="1"/>
</dbReference>
<organism evidence="7 8">
    <name type="scientific">Dactylosporangium salmoneum</name>
    <dbReference type="NCBI Taxonomy" id="53361"/>
    <lineage>
        <taxon>Bacteria</taxon>
        <taxon>Bacillati</taxon>
        <taxon>Actinomycetota</taxon>
        <taxon>Actinomycetes</taxon>
        <taxon>Micromonosporales</taxon>
        <taxon>Micromonosporaceae</taxon>
        <taxon>Dactylosporangium</taxon>
    </lineage>
</organism>
<comment type="caution">
    <text evidence="7">The sequence shown here is derived from an EMBL/GenBank/DDBJ whole genome shotgun (WGS) entry which is preliminary data.</text>
</comment>
<keyword evidence="8" id="KW-1185">Reference proteome</keyword>